<comment type="caution">
    <text evidence="6">The sequence shown here is derived from an EMBL/GenBank/DDBJ whole genome shotgun (WGS) entry which is preliminary data.</text>
</comment>
<feature type="compositionally biased region" description="Basic and acidic residues" evidence="5">
    <location>
        <begin position="104"/>
        <end position="122"/>
    </location>
</feature>
<evidence type="ECO:0000313" key="6">
    <source>
        <dbReference type="EMBL" id="KAL2051802.1"/>
    </source>
</evidence>
<evidence type="ECO:0000256" key="1">
    <source>
        <dbReference type="ARBA" id="ARBA00003777"/>
    </source>
</evidence>
<keyword evidence="4" id="KW-0508">mRNA splicing</keyword>
<evidence type="ECO:0000256" key="3">
    <source>
        <dbReference type="ARBA" id="ARBA00022664"/>
    </source>
</evidence>
<feature type="compositionally biased region" description="Basic and acidic residues" evidence="5">
    <location>
        <begin position="136"/>
        <end position="171"/>
    </location>
</feature>
<proteinExistence type="inferred from homology"/>
<feature type="region of interest" description="Disordered" evidence="5">
    <location>
        <begin position="64"/>
        <end position="190"/>
    </location>
</feature>
<feature type="compositionally biased region" description="Basic and acidic residues" evidence="5">
    <location>
        <begin position="73"/>
        <end position="86"/>
    </location>
</feature>
<keyword evidence="3" id="KW-0507">mRNA processing</keyword>
<dbReference type="EMBL" id="JBHFEH010000032">
    <property type="protein sequence ID" value="KAL2051802.1"/>
    <property type="molecule type" value="Genomic_DNA"/>
</dbReference>
<evidence type="ECO:0008006" key="8">
    <source>
        <dbReference type="Google" id="ProtNLM"/>
    </source>
</evidence>
<reference evidence="6 7" key="1">
    <citation type="submission" date="2024-09" db="EMBL/GenBank/DDBJ databases">
        <title>Rethinking Asexuality: The Enigmatic Case of Functional Sexual Genes in Lepraria (Stereocaulaceae).</title>
        <authorList>
            <person name="Doellman M."/>
            <person name="Sun Y."/>
            <person name="Barcenas-Pena A."/>
            <person name="Lumbsch H.T."/>
            <person name="Grewe F."/>
        </authorList>
    </citation>
    <scope>NUCLEOTIDE SEQUENCE [LARGE SCALE GENOMIC DNA]</scope>
    <source>
        <strain evidence="6 7">Grewe 0041</strain>
    </source>
</reference>
<evidence type="ECO:0000256" key="4">
    <source>
        <dbReference type="ARBA" id="ARBA00023187"/>
    </source>
</evidence>
<comment type="similarity">
    <text evidence="2">Belongs to the CWC15 family.</text>
</comment>
<protein>
    <recommendedName>
        <fullName evidence="8">Cwf15/Cwc15 cell cycle control protein</fullName>
    </recommendedName>
</protein>
<organism evidence="6 7">
    <name type="scientific">Lepraria finkii</name>
    <dbReference type="NCBI Taxonomy" id="1340010"/>
    <lineage>
        <taxon>Eukaryota</taxon>
        <taxon>Fungi</taxon>
        <taxon>Dikarya</taxon>
        <taxon>Ascomycota</taxon>
        <taxon>Pezizomycotina</taxon>
        <taxon>Lecanoromycetes</taxon>
        <taxon>OSLEUM clade</taxon>
        <taxon>Lecanoromycetidae</taxon>
        <taxon>Lecanorales</taxon>
        <taxon>Lecanorineae</taxon>
        <taxon>Stereocaulaceae</taxon>
        <taxon>Lepraria</taxon>
    </lineage>
</organism>
<dbReference type="PANTHER" id="PTHR12718">
    <property type="entry name" value="CELL CYCLE CONTROL PROTEIN CWF15"/>
    <property type="match status" value="1"/>
</dbReference>
<dbReference type="Proteomes" id="UP001590951">
    <property type="component" value="Unassembled WGS sequence"/>
</dbReference>
<name>A0ABR4B1M3_9LECA</name>
<sequence>MTTAHRPTFDPARGKEAQRGVAYHQRLLPAHTQLKTRQPGQGGDADPQVRDLRAQLLEAEAAHFQKINPGAAKHAEKTTSSKRQLEDGPAENGEEDIDAKRRRILEETRDIDADSDGSKSESSEEDSDDEEDETAELLRELEKIKRERAERKEKEEREKAELEQEKREKDIALGNPLLTPTRDTESKRRWDDDVVFRNQARGTENKGKKEFVNDLLRSDFHKRFMSKYVR</sequence>
<dbReference type="InterPro" id="IPR006973">
    <property type="entry name" value="Cwf_Cwc_15"/>
</dbReference>
<dbReference type="Pfam" id="PF04889">
    <property type="entry name" value="Cwf_Cwc_15"/>
    <property type="match status" value="1"/>
</dbReference>
<gene>
    <name evidence="6" type="ORF">ABVK25_007958</name>
</gene>
<feature type="compositionally biased region" description="Acidic residues" evidence="5">
    <location>
        <begin position="123"/>
        <end position="135"/>
    </location>
</feature>
<feature type="compositionally biased region" description="Acidic residues" evidence="5">
    <location>
        <begin position="88"/>
        <end position="97"/>
    </location>
</feature>
<evidence type="ECO:0000313" key="7">
    <source>
        <dbReference type="Proteomes" id="UP001590951"/>
    </source>
</evidence>
<keyword evidence="7" id="KW-1185">Reference proteome</keyword>
<evidence type="ECO:0000256" key="2">
    <source>
        <dbReference type="ARBA" id="ARBA00006644"/>
    </source>
</evidence>
<accession>A0ABR4B1M3</accession>
<dbReference type="PANTHER" id="PTHR12718:SF2">
    <property type="entry name" value="SPLICEOSOME-ASSOCIATED PROTEIN CWC15 HOMOLOG"/>
    <property type="match status" value="1"/>
</dbReference>
<feature type="region of interest" description="Disordered" evidence="5">
    <location>
        <begin position="1"/>
        <end position="51"/>
    </location>
</feature>
<comment type="function">
    <text evidence="1">Involved in pre-mRNA splicing.</text>
</comment>
<evidence type="ECO:0000256" key="5">
    <source>
        <dbReference type="SAM" id="MobiDB-lite"/>
    </source>
</evidence>